<evidence type="ECO:0000259" key="3">
    <source>
        <dbReference type="PROSITE" id="PS51186"/>
    </source>
</evidence>
<comment type="caution">
    <text evidence="4">The sequence shown here is derived from an EMBL/GenBank/DDBJ whole genome shotgun (WGS) entry which is preliminary data.</text>
</comment>
<dbReference type="InterPro" id="IPR050832">
    <property type="entry name" value="Bact_Acetyltransf"/>
</dbReference>
<gene>
    <name evidence="4" type="ORF">Q8A70_28170</name>
</gene>
<protein>
    <submittedName>
        <fullName evidence="4">GNAT family acetyltransferase</fullName>
        <ecNumber evidence="4">2.3.1.-</ecNumber>
    </submittedName>
</protein>
<name>A0ABU0YV50_9PROT</name>
<dbReference type="Gene3D" id="3.40.630.30">
    <property type="match status" value="2"/>
</dbReference>
<dbReference type="Pfam" id="PF00583">
    <property type="entry name" value="Acetyltransf_1"/>
    <property type="match status" value="2"/>
</dbReference>
<feature type="domain" description="N-acetyltransferase" evidence="3">
    <location>
        <begin position="1"/>
        <end position="159"/>
    </location>
</feature>
<proteinExistence type="predicted"/>
<evidence type="ECO:0000313" key="4">
    <source>
        <dbReference type="EMBL" id="MDQ7251596.1"/>
    </source>
</evidence>
<keyword evidence="1 4" id="KW-0808">Transferase</keyword>
<evidence type="ECO:0000256" key="2">
    <source>
        <dbReference type="ARBA" id="ARBA00023315"/>
    </source>
</evidence>
<dbReference type="Proteomes" id="UP001230156">
    <property type="component" value="Unassembled WGS sequence"/>
</dbReference>
<dbReference type="RefSeq" id="WP_379962112.1">
    <property type="nucleotide sequence ID" value="NZ_JAUYVI010000014.1"/>
</dbReference>
<evidence type="ECO:0000313" key="5">
    <source>
        <dbReference type="Proteomes" id="UP001230156"/>
    </source>
</evidence>
<feature type="domain" description="N-acetyltransferase" evidence="3">
    <location>
        <begin position="175"/>
        <end position="330"/>
    </location>
</feature>
<accession>A0ABU0YV50</accession>
<dbReference type="InterPro" id="IPR016181">
    <property type="entry name" value="Acyl_CoA_acyltransferase"/>
</dbReference>
<dbReference type="EMBL" id="JAUYVI010000014">
    <property type="protein sequence ID" value="MDQ7251596.1"/>
    <property type="molecule type" value="Genomic_DNA"/>
</dbReference>
<dbReference type="SUPFAM" id="SSF55729">
    <property type="entry name" value="Acyl-CoA N-acyltransferases (Nat)"/>
    <property type="match status" value="2"/>
</dbReference>
<keyword evidence="5" id="KW-1185">Reference proteome</keyword>
<dbReference type="PROSITE" id="PS51186">
    <property type="entry name" value="GNAT"/>
    <property type="match status" value="2"/>
</dbReference>
<dbReference type="GO" id="GO:0016746">
    <property type="term" value="F:acyltransferase activity"/>
    <property type="evidence" value="ECO:0007669"/>
    <property type="project" value="UniProtKB-KW"/>
</dbReference>
<dbReference type="NCBIfam" id="NF002959">
    <property type="entry name" value="PRK03624.1"/>
    <property type="match status" value="1"/>
</dbReference>
<dbReference type="CDD" id="cd04301">
    <property type="entry name" value="NAT_SF"/>
    <property type="match status" value="2"/>
</dbReference>
<keyword evidence="2 4" id="KW-0012">Acyltransferase</keyword>
<evidence type="ECO:0000256" key="1">
    <source>
        <dbReference type="ARBA" id="ARBA00022679"/>
    </source>
</evidence>
<dbReference type="InterPro" id="IPR000182">
    <property type="entry name" value="GNAT_dom"/>
</dbReference>
<sequence>MIILPYSERDFDGVAALWRDAGILKPYNDPKVEIARIQKNNNCLLYIGRDGDRIVASVLVGHDGYRGWLHKVAVAEDQRGKGYGRKLVQFAEAWLVARGMPKINLMVRAENPAAREFYQHLGYENAGHAVLGRWLDKGDVDLASAEIDVVITYMEMTAPPTRPTVPLPPGKHALLRVESPTIAFYRFLYNTVGEQWLWTDRRRMPDEKLLALVDHPEVELYVLYTGGQPSGFVELDRRPKPELAFAYFGLMNEFIGRGLGKYLLNWAVDQAWSYGPEKLTVDTCTLDHPRAIGEYQRAGFRPVRQVQKRMLDPRLEGYAPMHVIPRLPEVATG</sequence>
<reference evidence="5" key="1">
    <citation type="submission" date="2023-08" db="EMBL/GenBank/DDBJ databases">
        <title>Rhodospirillaceae gen. nov., a novel taxon isolated from the Yangtze River Yuezi River estuary sludge.</title>
        <authorList>
            <person name="Ruan L."/>
        </authorList>
    </citation>
    <scope>NUCLEOTIDE SEQUENCE [LARGE SCALE GENOMIC DNA]</scope>
    <source>
        <strain evidence="5">R-7</strain>
    </source>
</reference>
<dbReference type="PANTHER" id="PTHR43877">
    <property type="entry name" value="AMINOALKYLPHOSPHONATE N-ACETYLTRANSFERASE-RELATED-RELATED"/>
    <property type="match status" value="1"/>
</dbReference>
<dbReference type="EC" id="2.3.1.-" evidence="4"/>
<organism evidence="4 5">
    <name type="scientific">Dongia sedimenti</name>
    <dbReference type="NCBI Taxonomy" id="3064282"/>
    <lineage>
        <taxon>Bacteria</taxon>
        <taxon>Pseudomonadati</taxon>
        <taxon>Pseudomonadota</taxon>
        <taxon>Alphaproteobacteria</taxon>
        <taxon>Rhodospirillales</taxon>
        <taxon>Dongiaceae</taxon>
        <taxon>Dongia</taxon>
    </lineage>
</organism>